<protein>
    <submittedName>
        <fullName evidence="1">Uncharacterized protein</fullName>
    </submittedName>
</protein>
<reference evidence="1 2" key="1">
    <citation type="submission" date="2019-07" db="EMBL/GenBank/DDBJ databases">
        <title>Whole genome shotgun sequence of Pseudonocardia asaccharolytica NBRC 16224.</title>
        <authorList>
            <person name="Hosoyama A."/>
            <person name="Uohara A."/>
            <person name="Ohji S."/>
            <person name="Ichikawa N."/>
        </authorList>
    </citation>
    <scope>NUCLEOTIDE SEQUENCE [LARGE SCALE GENOMIC DNA]</scope>
    <source>
        <strain evidence="1 2">NBRC 16224</strain>
    </source>
</reference>
<dbReference type="Proteomes" id="UP000321328">
    <property type="component" value="Unassembled WGS sequence"/>
</dbReference>
<keyword evidence="2" id="KW-1185">Reference proteome</keyword>
<comment type="caution">
    <text evidence="1">The sequence shown here is derived from an EMBL/GenBank/DDBJ whole genome shotgun (WGS) entry which is preliminary data.</text>
</comment>
<gene>
    <name evidence="1" type="ORF">PA7_24870</name>
</gene>
<proteinExistence type="predicted"/>
<name>A0A511D1I5_9PSEU</name>
<dbReference type="AlphaFoldDB" id="A0A511D1I5"/>
<organism evidence="1 2">
    <name type="scientific">Pseudonocardia asaccharolytica DSM 44247 = NBRC 16224</name>
    <dbReference type="NCBI Taxonomy" id="1123024"/>
    <lineage>
        <taxon>Bacteria</taxon>
        <taxon>Bacillati</taxon>
        <taxon>Actinomycetota</taxon>
        <taxon>Actinomycetes</taxon>
        <taxon>Pseudonocardiales</taxon>
        <taxon>Pseudonocardiaceae</taxon>
        <taxon>Pseudonocardia</taxon>
    </lineage>
</organism>
<accession>A0A511D1I5</accession>
<sequence>MRRDSEWDPTGVGMATVTLLTSGVDPAGTPCVVPELSRHVVVTAAGPWRVLPYQLYGGCAEFPRPVGCRFPRRPYRNEP</sequence>
<dbReference type="EMBL" id="BJVI01000023">
    <property type="protein sequence ID" value="GEL18650.1"/>
    <property type="molecule type" value="Genomic_DNA"/>
</dbReference>
<evidence type="ECO:0000313" key="2">
    <source>
        <dbReference type="Proteomes" id="UP000321328"/>
    </source>
</evidence>
<evidence type="ECO:0000313" key="1">
    <source>
        <dbReference type="EMBL" id="GEL18650.1"/>
    </source>
</evidence>